<reference evidence="3" key="1">
    <citation type="submission" date="2017-01" db="EMBL/GenBank/DDBJ databases">
        <title>Comparative genomics of anhydrobiosis in the tardigrade Hypsibius dujardini.</title>
        <authorList>
            <person name="Yoshida Y."/>
            <person name="Koutsovoulos G."/>
            <person name="Laetsch D."/>
            <person name="Stevens L."/>
            <person name="Kumar S."/>
            <person name="Horikawa D."/>
            <person name="Ishino K."/>
            <person name="Komine S."/>
            <person name="Tomita M."/>
            <person name="Blaxter M."/>
            <person name="Arakawa K."/>
        </authorList>
    </citation>
    <scope>NUCLEOTIDE SEQUENCE [LARGE SCALE GENOMIC DNA]</scope>
    <source>
        <strain evidence="3">Z151</strain>
    </source>
</reference>
<dbReference type="SUPFAM" id="SSF53474">
    <property type="entry name" value="alpha/beta-Hydrolases"/>
    <property type="match status" value="1"/>
</dbReference>
<dbReference type="Gene3D" id="3.40.50.1820">
    <property type="entry name" value="alpha/beta hydrolase"/>
    <property type="match status" value="1"/>
</dbReference>
<dbReference type="Proteomes" id="UP000192578">
    <property type="component" value="Unassembled WGS sequence"/>
</dbReference>
<keyword evidence="3" id="KW-1185">Reference proteome</keyword>
<dbReference type="AlphaFoldDB" id="A0A1W0X3F6"/>
<sequence length="171" mass="18893">MTFSYFVCQVGVFGYSAGGHLATTITTHSESDFGLTSHDAIDETNGQPDFLGLGYPVISMALSSNSRKHLLNGYAGTDLENLKKSLSGEQNVTPQMPPVFLFTSLDDEVISPQNSVLFQRALEAAKVPAEVHLFQHGKHGAGLATDHPEEKVWPELFHQWLLRNYFLSKQK</sequence>
<dbReference type="EMBL" id="MTYJ01000020">
    <property type="protein sequence ID" value="OQV21958.1"/>
    <property type="molecule type" value="Genomic_DNA"/>
</dbReference>
<evidence type="ECO:0000313" key="3">
    <source>
        <dbReference type="Proteomes" id="UP000192578"/>
    </source>
</evidence>
<evidence type="ECO:0000313" key="2">
    <source>
        <dbReference type="EMBL" id="OQV21958.1"/>
    </source>
</evidence>
<dbReference type="InterPro" id="IPR049492">
    <property type="entry name" value="BD-FAE-like_dom"/>
</dbReference>
<dbReference type="OrthoDB" id="10055682at2759"/>
<dbReference type="Pfam" id="PF20434">
    <property type="entry name" value="BD-FAE"/>
    <property type="match status" value="1"/>
</dbReference>
<feature type="domain" description="BD-FAE-like" evidence="1">
    <location>
        <begin position="9"/>
        <end position="122"/>
    </location>
</feature>
<organism evidence="2 3">
    <name type="scientific">Hypsibius exemplaris</name>
    <name type="common">Freshwater tardigrade</name>
    <dbReference type="NCBI Taxonomy" id="2072580"/>
    <lineage>
        <taxon>Eukaryota</taxon>
        <taxon>Metazoa</taxon>
        <taxon>Ecdysozoa</taxon>
        <taxon>Tardigrada</taxon>
        <taxon>Eutardigrada</taxon>
        <taxon>Parachela</taxon>
        <taxon>Hypsibioidea</taxon>
        <taxon>Hypsibiidae</taxon>
        <taxon>Hypsibius</taxon>
    </lineage>
</organism>
<accession>A0A1W0X3F6</accession>
<comment type="caution">
    <text evidence="2">The sequence shown here is derived from an EMBL/GenBank/DDBJ whole genome shotgun (WGS) entry which is preliminary data.</text>
</comment>
<evidence type="ECO:0000259" key="1">
    <source>
        <dbReference type="Pfam" id="PF20434"/>
    </source>
</evidence>
<name>A0A1W0X3F6_HYPEX</name>
<proteinExistence type="predicted"/>
<dbReference type="InterPro" id="IPR029058">
    <property type="entry name" value="AB_hydrolase_fold"/>
</dbReference>
<protein>
    <recommendedName>
        <fullName evidence="1">BD-FAE-like domain-containing protein</fullName>
    </recommendedName>
</protein>
<gene>
    <name evidence="2" type="ORF">BV898_04169</name>
</gene>